<dbReference type="RefSeq" id="WP_110377508.1">
    <property type="nucleotide sequence ID" value="NZ_JAHBRY010000001.1"/>
</dbReference>
<evidence type="ECO:0000313" key="2">
    <source>
        <dbReference type="EMBL" id="PXW53536.1"/>
    </source>
</evidence>
<dbReference type="Gene3D" id="3.90.850.10">
    <property type="entry name" value="Fumarylacetoacetase-like, C-terminal domain"/>
    <property type="match status" value="1"/>
</dbReference>
<dbReference type="InterPro" id="IPR036663">
    <property type="entry name" value="Fumarylacetoacetase_C_sf"/>
</dbReference>
<keyword evidence="3" id="KW-1185">Reference proteome</keyword>
<dbReference type="GO" id="GO:0003824">
    <property type="term" value="F:catalytic activity"/>
    <property type="evidence" value="ECO:0007669"/>
    <property type="project" value="InterPro"/>
</dbReference>
<dbReference type="Proteomes" id="UP000248021">
    <property type="component" value="Unassembled WGS sequence"/>
</dbReference>
<reference evidence="2 3" key="1">
    <citation type="submission" date="2018-05" db="EMBL/GenBank/DDBJ databases">
        <title>Genomic Encyclopedia of Type Strains, Phase IV (KMG-IV): sequencing the most valuable type-strain genomes for metagenomic binning, comparative biology and taxonomic classification.</title>
        <authorList>
            <person name="Goeker M."/>
        </authorList>
    </citation>
    <scope>NUCLEOTIDE SEQUENCE [LARGE SCALE GENOMIC DNA]</scope>
    <source>
        <strain evidence="2 3">DSM 6462</strain>
    </source>
</reference>
<evidence type="ECO:0000313" key="3">
    <source>
        <dbReference type="Proteomes" id="UP000248021"/>
    </source>
</evidence>
<organism evidence="2 3">
    <name type="scientific">Chelatococcus asaccharovorans</name>
    <dbReference type="NCBI Taxonomy" id="28210"/>
    <lineage>
        <taxon>Bacteria</taxon>
        <taxon>Pseudomonadati</taxon>
        <taxon>Pseudomonadota</taxon>
        <taxon>Alphaproteobacteria</taxon>
        <taxon>Hyphomicrobiales</taxon>
        <taxon>Chelatococcaceae</taxon>
        <taxon>Chelatococcus</taxon>
    </lineage>
</organism>
<accession>A0A2V3TXT1</accession>
<dbReference type="EMBL" id="QJJK01000013">
    <property type="protein sequence ID" value="PXW53536.1"/>
    <property type="molecule type" value="Genomic_DNA"/>
</dbReference>
<dbReference type="OrthoDB" id="5197601at2"/>
<comment type="caution">
    <text evidence="2">The sequence shown here is derived from an EMBL/GenBank/DDBJ whole genome shotgun (WGS) entry which is preliminary data.</text>
</comment>
<evidence type="ECO:0000259" key="1">
    <source>
        <dbReference type="Pfam" id="PF01557"/>
    </source>
</evidence>
<dbReference type="InterPro" id="IPR011234">
    <property type="entry name" value="Fumarylacetoacetase-like_C"/>
</dbReference>
<dbReference type="Pfam" id="PF01557">
    <property type="entry name" value="FAA_hydrolase"/>
    <property type="match status" value="1"/>
</dbReference>
<sequence>MKLATFRINTPLGPVDRFGIIWAGTDAQADAVTVARTGGGWVVDVNAAFAALSAQQRKPAPTLRANAFAPADLNACAALYGPALDPVQEVSAWLVEQGEAVASGQLRGPQGEVLAHRLGDVQLRPPVRVPVLRDFAAFEDHLLSTFGKMGLTLPAEWYERPFAFKANPTSMVGHDQDVQWPAYTRKLDFELEIAAVVGLPARNVDVTEAGAHILGYTLLNDFSARDTQRGEMANNTGPFKGKDFAWGLGPWIVTPDELPDVARTPMRVLINGEVWAESTPGEMQWSFEEMISYTSQDETLNVGDVLGSGTVNHGCGFELDRWISAGDVVELEAAGLGVLRNRITPPRDATVAWRRHRSAA</sequence>
<dbReference type="SUPFAM" id="SSF56529">
    <property type="entry name" value="FAH"/>
    <property type="match status" value="1"/>
</dbReference>
<dbReference type="PANTHER" id="PTHR43211:SF1">
    <property type="entry name" value="BLL6422 PROTEIN"/>
    <property type="match status" value="1"/>
</dbReference>
<gene>
    <name evidence="2" type="ORF">C7450_11324</name>
</gene>
<feature type="domain" description="Fumarylacetoacetase-like C-terminal" evidence="1">
    <location>
        <begin position="148"/>
        <end position="343"/>
    </location>
</feature>
<dbReference type="AlphaFoldDB" id="A0A2V3TXT1"/>
<name>A0A2V3TXT1_9HYPH</name>
<dbReference type="PANTHER" id="PTHR43211">
    <property type="entry name" value="FUMARYLACETOACETATE HYDROLASE"/>
    <property type="match status" value="1"/>
</dbReference>
<proteinExistence type="predicted"/>
<protein>
    <submittedName>
        <fullName evidence="2">2-keto-4-pentenoate hydratase/2-oxohepta-3-ene-1,7-dioic acid hydratase in catechol pathway</fullName>
    </submittedName>
</protein>